<reference evidence="4" key="2">
    <citation type="submission" date="2021-11" db="EMBL/GenBank/DDBJ databases">
        <authorList>
            <consortium name="Genoscope - CEA"/>
            <person name="William W."/>
        </authorList>
    </citation>
    <scope>NUCLEOTIDE SEQUENCE</scope>
</reference>
<reference evidence="3" key="1">
    <citation type="submission" date="2021-01" db="EMBL/GenBank/DDBJ databases">
        <authorList>
            <person name="Corre E."/>
            <person name="Pelletier E."/>
            <person name="Niang G."/>
            <person name="Scheremetjew M."/>
            <person name="Finn R."/>
            <person name="Kale V."/>
            <person name="Holt S."/>
            <person name="Cochrane G."/>
            <person name="Meng A."/>
            <person name="Brown T."/>
            <person name="Cohen L."/>
        </authorList>
    </citation>
    <scope>NUCLEOTIDE SEQUENCE</scope>
    <source>
        <strain evidence="3">CCMP1756</strain>
    </source>
</reference>
<dbReference type="OrthoDB" id="21470at2759"/>
<dbReference type="EMBL" id="HBIW01015871">
    <property type="protein sequence ID" value="CAE0698240.1"/>
    <property type="molecule type" value="Transcribed_RNA"/>
</dbReference>
<sequence>MEQNDSDDESVTPTLPGFVRASKPPALPGFVRPASRPKKKTSGADVAAAYKSLVRQPKPPSAAPEPSVAVGPARMATCAACGATYDPLAREAHEASISHQLAVGPRTRGRRVMLPDSNPGAKLLERMGWQDDGERPGLGAPGKEGRIQPLAVALKRDTSGLGSRAYENRVSHFSANDAAAVAPPRPPKPPPPPPPSRKARRRAEAEDRRRSVRLRRDLADAIPEGYEELFR</sequence>
<gene>
    <name evidence="3" type="ORF">PCAL00307_LOCUS13676</name>
    <name evidence="4" type="ORF">PECAL_1P23230</name>
</gene>
<feature type="region of interest" description="Disordered" evidence="1">
    <location>
        <begin position="98"/>
        <end position="231"/>
    </location>
</feature>
<dbReference type="PANTHER" id="PTHR20923">
    <property type="entry name" value="BAT4 PROTEIN-RELATED"/>
    <property type="match status" value="1"/>
</dbReference>
<feature type="domain" description="G-patch" evidence="2">
    <location>
        <begin position="116"/>
        <end position="166"/>
    </location>
</feature>
<dbReference type="PROSITE" id="PS50174">
    <property type="entry name" value="G_PATCH"/>
    <property type="match status" value="1"/>
</dbReference>
<dbReference type="InterPro" id="IPR039146">
    <property type="entry name" value="GPANK1"/>
</dbReference>
<feature type="compositionally biased region" description="Basic and acidic residues" evidence="1">
    <location>
        <begin position="123"/>
        <end position="135"/>
    </location>
</feature>
<name>A0A7S3ZYJ1_9STRA</name>
<organism evidence="3">
    <name type="scientific">Pelagomonas calceolata</name>
    <dbReference type="NCBI Taxonomy" id="35677"/>
    <lineage>
        <taxon>Eukaryota</taxon>
        <taxon>Sar</taxon>
        <taxon>Stramenopiles</taxon>
        <taxon>Ochrophyta</taxon>
        <taxon>Pelagophyceae</taxon>
        <taxon>Pelagomonadales</taxon>
        <taxon>Pelagomonadaceae</taxon>
        <taxon>Pelagomonas</taxon>
    </lineage>
</organism>
<dbReference type="GO" id="GO:0003676">
    <property type="term" value="F:nucleic acid binding"/>
    <property type="evidence" value="ECO:0007669"/>
    <property type="project" value="InterPro"/>
</dbReference>
<feature type="compositionally biased region" description="Pro residues" evidence="1">
    <location>
        <begin position="183"/>
        <end position="196"/>
    </location>
</feature>
<dbReference type="AlphaFoldDB" id="A0A7S3ZYJ1"/>
<accession>A0A7S3ZYJ1</accession>
<evidence type="ECO:0000313" key="5">
    <source>
        <dbReference type="Proteomes" id="UP000789595"/>
    </source>
</evidence>
<dbReference type="InterPro" id="IPR000467">
    <property type="entry name" value="G_patch_dom"/>
</dbReference>
<dbReference type="Pfam" id="PF01585">
    <property type="entry name" value="G-patch"/>
    <property type="match status" value="1"/>
</dbReference>
<protein>
    <recommendedName>
        <fullName evidence="2">G-patch domain-containing protein</fullName>
    </recommendedName>
</protein>
<feature type="compositionally biased region" description="Acidic residues" evidence="1">
    <location>
        <begin position="1"/>
        <end position="10"/>
    </location>
</feature>
<dbReference type="EMBL" id="CAKKNE010000001">
    <property type="protein sequence ID" value="CAH0365862.1"/>
    <property type="molecule type" value="Genomic_DNA"/>
</dbReference>
<keyword evidence="5" id="KW-1185">Reference proteome</keyword>
<evidence type="ECO:0000256" key="1">
    <source>
        <dbReference type="SAM" id="MobiDB-lite"/>
    </source>
</evidence>
<dbReference type="SMART" id="SM00443">
    <property type="entry name" value="G_patch"/>
    <property type="match status" value="1"/>
</dbReference>
<evidence type="ECO:0000313" key="4">
    <source>
        <dbReference type="EMBL" id="CAH0365862.1"/>
    </source>
</evidence>
<proteinExistence type="predicted"/>
<feature type="region of interest" description="Disordered" evidence="1">
    <location>
        <begin position="1"/>
        <end position="70"/>
    </location>
</feature>
<evidence type="ECO:0000259" key="2">
    <source>
        <dbReference type="PROSITE" id="PS50174"/>
    </source>
</evidence>
<evidence type="ECO:0000313" key="3">
    <source>
        <dbReference type="EMBL" id="CAE0698240.1"/>
    </source>
</evidence>
<dbReference type="PANTHER" id="PTHR20923:SF1">
    <property type="entry name" value="G PATCH DOMAIN AND ANKYRIN REPEAT-CONTAINING PROTEIN 1"/>
    <property type="match status" value="1"/>
</dbReference>
<dbReference type="Proteomes" id="UP000789595">
    <property type="component" value="Unassembled WGS sequence"/>
</dbReference>
<feature type="compositionally biased region" description="Basic and acidic residues" evidence="1">
    <location>
        <begin position="202"/>
        <end position="219"/>
    </location>
</feature>